<dbReference type="OMA" id="ITNAWLA"/>
<reference evidence="1 2" key="1">
    <citation type="submission" date="2016-10" db="EMBL/GenBank/DDBJ databases">
        <title>Genome sequence of the basidiomycete white-rot fungus Trametes pubescens.</title>
        <authorList>
            <person name="Makela M.R."/>
            <person name="Granchi Z."/>
            <person name="Peng M."/>
            <person name="De Vries R.P."/>
            <person name="Grigoriev I."/>
            <person name="Riley R."/>
            <person name="Hilden K."/>
        </authorList>
    </citation>
    <scope>NUCLEOTIDE SEQUENCE [LARGE SCALE GENOMIC DNA]</scope>
    <source>
        <strain evidence="1 2">FBCC735</strain>
    </source>
</reference>
<evidence type="ECO:0000313" key="2">
    <source>
        <dbReference type="Proteomes" id="UP000184267"/>
    </source>
</evidence>
<dbReference type="Proteomes" id="UP000184267">
    <property type="component" value="Unassembled WGS sequence"/>
</dbReference>
<comment type="caution">
    <text evidence="1">The sequence shown here is derived from an EMBL/GenBank/DDBJ whole genome shotgun (WGS) entry which is preliminary data.</text>
</comment>
<accession>A0A1M2VA06</accession>
<proteinExistence type="predicted"/>
<dbReference type="EMBL" id="MNAD01001548">
    <property type="protein sequence ID" value="OJT04353.1"/>
    <property type="molecule type" value="Genomic_DNA"/>
</dbReference>
<dbReference type="OrthoDB" id="2559662at2759"/>
<keyword evidence="2" id="KW-1185">Reference proteome</keyword>
<dbReference type="CDD" id="cd11296">
    <property type="entry name" value="O-FucT_like"/>
    <property type="match status" value="1"/>
</dbReference>
<organism evidence="1 2">
    <name type="scientific">Trametes pubescens</name>
    <name type="common">White-rot fungus</name>
    <dbReference type="NCBI Taxonomy" id="154538"/>
    <lineage>
        <taxon>Eukaryota</taxon>
        <taxon>Fungi</taxon>
        <taxon>Dikarya</taxon>
        <taxon>Basidiomycota</taxon>
        <taxon>Agaricomycotina</taxon>
        <taxon>Agaricomycetes</taxon>
        <taxon>Polyporales</taxon>
        <taxon>Polyporaceae</taxon>
        <taxon>Trametes</taxon>
    </lineage>
</organism>
<name>A0A1M2VA06_TRAPU</name>
<dbReference type="Gene3D" id="3.40.50.11350">
    <property type="match status" value="1"/>
</dbReference>
<protein>
    <submittedName>
        <fullName evidence="1">Uncharacterized protein</fullName>
    </submittedName>
</protein>
<evidence type="ECO:0000313" key="1">
    <source>
        <dbReference type="EMBL" id="OJT04353.1"/>
    </source>
</evidence>
<dbReference type="STRING" id="154538.A0A1M2VA06"/>
<gene>
    <name evidence="1" type="ORF">TRAPUB_4987</name>
</gene>
<sequence length="434" mass="48870">MGYLVFLALYTAPKRSPLAVPPTLPPLPAHPPLFSRYHAALLRLPQHHWQNERPQPDEKFFFVAGHSSSAGWGNAMQELILNSYLAYKAGRSFVFANYTWTDDDSLYPDIDGKKFVSQIPYSVMIRGPSIGDPFPEGAHAPSAVSREYFERICPRKMNVSREVVQGGLSEPLNAEAITNAWLARLVNVHEPCVQTERDSGQLYDFLDRKAMLDIWASLSRSPILTHFGWSSLVELAFDTNRDFFSSSTVLEPYLSGRPYTTNADRYSMLSGLMAIHVRRRDYAQRCTDLADWGSTYLAMNSFPDLPDQYLPPLYGKGEAGVVRVRELVRPHCYPNVQEIVDRVRSVRESSAAHGISRIYVMSDGDPKFLHELALALHHDAPWDSIATSRDMVLNVEQRYISQAVDMLVGQRAQVFIGNGVSFPVGRCRLTLTQG</sequence>
<dbReference type="AlphaFoldDB" id="A0A1M2VA06"/>